<comment type="subcellular location">
    <subcellularLocation>
        <location evidence="1">Membrane</location>
        <topology evidence="1">Multi-pass membrane protein</topology>
    </subcellularLocation>
</comment>
<feature type="transmembrane region" description="Helical" evidence="6">
    <location>
        <begin position="76"/>
        <end position="96"/>
    </location>
</feature>
<dbReference type="EMBL" id="ODAM01000120">
    <property type="protein sequence ID" value="SOQ13401.1"/>
    <property type="molecule type" value="Genomic_DNA"/>
</dbReference>
<evidence type="ECO:0000256" key="3">
    <source>
        <dbReference type="ARBA" id="ARBA00022692"/>
    </source>
</evidence>
<evidence type="ECO:0000313" key="9">
    <source>
        <dbReference type="Proteomes" id="UP000237580"/>
    </source>
</evidence>
<dbReference type="PANTHER" id="PTHR38459">
    <property type="entry name" value="PROPHAGE BACTOPRENOL-LINKED GLUCOSE TRANSLOCASE HOMOLOG"/>
    <property type="match status" value="1"/>
</dbReference>
<dbReference type="InterPro" id="IPR051401">
    <property type="entry name" value="GtrA_CellWall_Glycosyl"/>
</dbReference>
<evidence type="ECO:0000256" key="2">
    <source>
        <dbReference type="ARBA" id="ARBA00009399"/>
    </source>
</evidence>
<evidence type="ECO:0000256" key="6">
    <source>
        <dbReference type="SAM" id="Phobius"/>
    </source>
</evidence>
<feature type="domain" description="GtrA/DPMS transmembrane" evidence="7">
    <location>
        <begin position="16"/>
        <end position="124"/>
    </location>
</feature>
<dbReference type="InterPro" id="IPR007267">
    <property type="entry name" value="GtrA_DPMS_TM"/>
</dbReference>
<organism evidence="8 9">
    <name type="scientific">Pseudomonas syringae pv. persicae</name>
    <dbReference type="NCBI Taxonomy" id="237306"/>
    <lineage>
        <taxon>Bacteria</taxon>
        <taxon>Pseudomonadati</taxon>
        <taxon>Pseudomonadota</taxon>
        <taxon>Gammaproteobacteria</taxon>
        <taxon>Pseudomonadales</taxon>
        <taxon>Pseudomonadaceae</taxon>
        <taxon>Pseudomonas</taxon>
    </lineage>
</organism>
<dbReference type="GO" id="GO:0005886">
    <property type="term" value="C:plasma membrane"/>
    <property type="evidence" value="ECO:0007669"/>
    <property type="project" value="TreeGrafter"/>
</dbReference>
<dbReference type="AlphaFoldDB" id="A0AB38EKF4"/>
<sequence length="141" mass="15986">MMNQAVSKFLKQDFARFLMSGGFNTALTYGIYLVLLMFLSYNISYTISYVTGILLAYVLNRFFVFKSHQGLRSVILLPLIYAIQYGLSLVILWCWVEKLQFDERLAPLAAIALTLPVTFSLSKLAFSRKNVSAPQTPPSKK</sequence>
<reference evidence="8 9" key="1">
    <citation type="submission" date="2017-11" db="EMBL/GenBank/DDBJ databases">
        <authorList>
            <person name="Blom J."/>
        </authorList>
    </citation>
    <scope>NUCLEOTIDE SEQUENCE [LARGE SCALE GENOMIC DNA]</scope>
    <source>
        <strain evidence="8">NCPPB 2254</strain>
    </source>
</reference>
<feature type="transmembrane region" description="Helical" evidence="6">
    <location>
        <begin position="21"/>
        <end position="41"/>
    </location>
</feature>
<feature type="transmembrane region" description="Helical" evidence="6">
    <location>
        <begin position="47"/>
        <end position="64"/>
    </location>
</feature>
<keyword evidence="4 6" id="KW-1133">Transmembrane helix</keyword>
<dbReference type="Pfam" id="PF04138">
    <property type="entry name" value="GtrA_DPMS_TM"/>
    <property type="match status" value="1"/>
</dbReference>
<protein>
    <submittedName>
        <fullName evidence="8">Membrane protein</fullName>
    </submittedName>
</protein>
<evidence type="ECO:0000313" key="8">
    <source>
        <dbReference type="EMBL" id="SOQ13401.1"/>
    </source>
</evidence>
<evidence type="ECO:0000259" key="7">
    <source>
        <dbReference type="Pfam" id="PF04138"/>
    </source>
</evidence>
<evidence type="ECO:0000256" key="5">
    <source>
        <dbReference type="ARBA" id="ARBA00023136"/>
    </source>
</evidence>
<dbReference type="Proteomes" id="UP000237580">
    <property type="component" value="Unassembled WGS sequence"/>
</dbReference>
<dbReference type="GO" id="GO:0000271">
    <property type="term" value="P:polysaccharide biosynthetic process"/>
    <property type="evidence" value="ECO:0007669"/>
    <property type="project" value="InterPro"/>
</dbReference>
<evidence type="ECO:0000256" key="1">
    <source>
        <dbReference type="ARBA" id="ARBA00004141"/>
    </source>
</evidence>
<feature type="transmembrane region" description="Helical" evidence="6">
    <location>
        <begin position="108"/>
        <end position="126"/>
    </location>
</feature>
<comment type="similarity">
    <text evidence="2">Belongs to the GtrA family.</text>
</comment>
<keyword evidence="5 6" id="KW-0472">Membrane</keyword>
<accession>A0AB38EKF4</accession>
<keyword evidence="3 6" id="KW-0812">Transmembrane</keyword>
<name>A0AB38EKF4_9PSED</name>
<evidence type="ECO:0000256" key="4">
    <source>
        <dbReference type="ARBA" id="ARBA00022989"/>
    </source>
</evidence>
<dbReference type="RefSeq" id="WP_060412010.1">
    <property type="nucleotide sequence ID" value="NZ_ODAL01000117.1"/>
</dbReference>
<comment type="caution">
    <text evidence="8">The sequence shown here is derived from an EMBL/GenBank/DDBJ whole genome shotgun (WGS) entry which is preliminary data.</text>
</comment>
<proteinExistence type="inferred from homology"/>
<gene>
    <name evidence="8" type="ORF">NCPPB2254_04399</name>
</gene>
<dbReference type="PANTHER" id="PTHR38459:SF1">
    <property type="entry name" value="PROPHAGE BACTOPRENOL-LINKED GLUCOSE TRANSLOCASE HOMOLOG"/>
    <property type="match status" value="1"/>
</dbReference>